<gene>
    <name evidence="1" type="ORF">GCM10009765_75040</name>
</gene>
<dbReference type="EMBL" id="BAAANY010000039">
    <property type="protein sequence ID" value="GAA1715120.1"/>
    <property type="molecule type" value="Genomic_DNA"/>
</dbReference>
<reference evidence="1 2" key="1">
    <citation type="journal article" date="2019" name="Int. J. Syst. Evol. Microbiol.">
        <title>The Global Catalogue of Microorganisms (GCM) 10K type strain sequencing project: providing services to taxonomists for standard genome sequencing and annotation.</title>
        <authorList>
            <consortium name="The Broad Institute Genomics Platform"/>
            <consortium name="The Broad Institute Genome Sequencing Center for Infectious Disease"/>
            <person name="Wu L."/>
            <person name="Ma J."/>
        </authorList>
    </citation>
    <scope>NUCLEOTIDE SEQUENCE [LARGE SCALE GENOMIC DNA]</scope>
    <source>
        <strain evidence="1 2">JCM 14718</strain>
    </source>
</reference>
<evidence type="ECO:0000313" key="2">
    <source>
        <dbReference type="Proteomes" id="UP001500618"/>
    </source>
</evidence>
<proteinExistence type="predicted"/>
<protein>
    <submittedName>
        <fullName evidence="1">Uncharacterized protein</fullName>
    </submittedName>
</protein>
<keyword evidence="2" id="KW-1185">Reference proteome</keyword>
<comment type="caution">
    <text evidence="1">The sequence shown here is derived from an EMBL/GenBank/DDBJ whole genome shotgun (WGS) entry which is preliminary data.</text>
</comment>
<organism evidence="1 2">
    <name type="scientific">Fodinicola feengrottensis</name>
    <dbReference type="NCBI Taxonomy" id="435914"/>
    <lineage>
        <taxon>Bacteria</taxon>
        <taxon>Bacillati</taxon>
        <taxon>Actinomycetota</taxon>
        <taxon>Actinomycetes</taxon>
        <taxon>Mycobacteriales</taxon>
        <taxon>Fodinicola</taxon>
    </lineage>
</organism>
<sequence>MLLAGLELLVEESEEELAGLLAPLSLEDDVLSLLALVEAAAGATDSLVDRESVR</sequence>
<name>A0ABN2IZS2_9ACTN</name>
<evidence type="ECO:0000313" key="1">
    <source>
        <dbReference type="EMBL" id="GAA1715120.1"/>
    </source>
</evidence>
<accession>A0ABN2IZS2</accession>
<dbReference type="Proteomes" id="UP001500618">
    <property type="component" value="Unassembled WGS sequence"/>
</dbReference>